<feature type="region of interest" description="Disordered" evidence="1">
    <location>
        <begin position="64"/>
        <end position="100"/>
    </location>
</feature>
<accession>A0AAV7NP96</accession>
<dbReference type="AlphaFoldDB" id="A0AAV7NP96"/>
<proteinExistence type="predicted"/>
<dbReference type="EMBL" id="JANPWB010000012">
    <property type="protein sequence ID" value="KAJ1117906.1"/>
    <property type="molecule type" value="Genomic_DNA"/>
</dbReference>
<sequence>MPGMGHCHREAIAGPKEMCAIPDSAAVMRVTVETTERPKGTPEELLAVRGMINNFQATDVAKRAAGAPGFTEGVERRATDADWTGAMTGPPETATGKEEE</sequence>
<evidence type="ECO:0000313" key="3">
    <source>
        <dbReference type="Proteomes" id="UP001066276"/>
    </source>
</evidence>
<reference evidence="2" key="1">
    <citation type="journal article" date="2022" name="bioRxiv">
        <title>Sequencing and chromosome-scale assembly of the giantPleurodeles waltlgenome.</title>
        <authorList>
            <person name="Brown T."/>
            <person name="Elewa A."/>
            <person name="Iarovenko S."/>
            <person name="Subramanian E."/>
            <person name="Araus A.J."/>
            <person name="Petzold A."/>
            <person name="Susuki M."/>
            <person name="Suzuki K.-i.T."/>
            <person name="Hayashi T."/>
            <person name="Toyoda A."/>
            <person name="Oliveira C."/>
            <person name="Osipova E."/>
            <person name="Leigh N.D."/>
            <person name="Simon A."/>
            <person name="Yun M.H."/>
        </authorList>
    </citation>
    <scope>NUCLEOTIDE SEQUENCE</scope>
    <source>
        <strain evidence="2">20211129_DDA</strain>
        <tissue evidence="2">Liver</tissue>
    </source>
</reference>
<evidence type="ECO:0000313" key="2">
    <source>
        <dbReference type="EMBL" id="KAJ1117906.1"/>
    </source>
</evidence>
<organism evidence="2 3">
    <name type="scientific">Pleurodeles waltl</name>
    <name type="common">Iberian ribbed newt</name>
    <dbReference type="NCBI Taxonomy" id="8319"/>
    <lineage>
        <taxon>Eukaryota</taxon>
        <taxon>Metazoa</taxon>
        <taxon>Chordata</taxon>
        <taxon>Craniata</taxon>
        <taxon>Vertebrata</taxon>
        <taxon>Euteleostomi</taxon>
        <taxon>Amphibia</taxon>
        <taxon>Batrachia</taxon>
        <taxon>Caudata</taxon>
        <taxon>Salamandroidea</taxon>
        <taxon>Salamandridae</taxon>
        <taxon>Pleurodelinae</taxon>
        <taxon>Pleurodeles</taxon>
    </lineage>
</organism>
<name>A0AAV7NP96_PLEWA</name>
<evidence type="ECO:0000256" key="1">
    <source>
        <dbReference type="SAM" id="MobiDB-lite"/>
    </source>
</evidence>
<comment type="caution">
    <text evidence="2">The sequence shown here is derived from an EMBL/GenBank/DDBJ whole genome shotgun (WGS) entry which is preliminary data.</text>
</comment>
<protein>
    <submittedName>
        <fullName evidence="2">Uncharacterized protein</fullName>
    </submittedName>
</protein>
<keyword evidence="3" id="KW-1185">Reference proteome</keyword>
<dbReference type="Proteomes" id="UP001066276">
    <property type="component" value="Chromosome 8"/>
</dbReference>
<gene>
    <name evidence="2" type="ORF">NDU88_006102</name>
</gene>